<dbReference type="GO" id="GO:0004252">
    <property type="term" value="F:serine-type endopeptidase activity"/>
    <property type="evidence" value="ECO:0007669"/>
    <property type="project" value="InterPro"/>
</dbReference>
<dbReference type="AlphaFoldDB" id="A0A183LNL2"/>
<keyword evidence="2" id="KW-0645">Protease</keyword>
<dbReference type="SUPFAM" id="SSF50156">
    <property type="entry name" value="PDZ domain-like"/>
    <property type="match status" value="1"/>
</dbReference>
<dbReference type="PANTHER" id="PTHR22939:SF129">
    <property type="entry name" value="SERINE PROTEASE HTRA2, MITOCHONDRIAL"/>
    <property type="match status" value="1"/>
</dbReference>
<evidence type="ECO:0000313" key="5">
    <source>
        <dbReference type="EMBL" id="VDO65888.1"/>
    </source>
</evidence>
<evidence type="ECO:0000256" key="1">
    <source>
        <dbReference type="ARBA" id="ARBA00010541"/>
    </source>
</evidence>
<dbReference type="InterPro" id="IPR041489">
    <property type="entry name" value="PDZ_6"/>
</dbReference>
<name>A0A183LNL2_9TREM</name>
<dbReference type="Pfam" id="PF13365">
    <property type="entry name" value="Trypsin_2"/>
    <property type="match status" value="1"/>
</dbReference>
<dbReference type="InterPro" id="IPR001940">
    <property type="entry name" value="Peptidase_S1C"/>
</dbReference>
<dbReference type="PROSITE" id="PS50106">
    <property type="entry name" value="PDZ"/>
    <property type="match status" value="1"/>
</dbReference>
<dbReference type="Pfam" id="PF17820">
    <property type="entry name" value="PDZ_6"/>
    <property type="match status" value="1"/>
</dbReference>
<dbReference type="InterPro" id="IPR009003">
    <property type="entry name" value="Peptidase_S1_PA"/>
</dbReference>
<evidence type="ECO:0000313" key="6">
    <source>
        <dbReference type="Proteomes" id="UP000277204"/>
    </source>
</evidence>
<keyword evidence="3" id="KW-0378">Hydrolase</keyword>
<organism evidence="5 6">
    <name type="scientific">Schistosoma margrebowiei</name>
    <dbReference type="NCBI Taxonomy" id="48269"/>
    <lineage>
        <taxon>Eukaryota</taxon>
        <taxon>Metazoa</taxon>
        <taxon>Spiralia</taxon>
        <taxon>Lophotrochozoa</taxon>
        <taxon>Platyhelminthes</taxon>
        <taxon>Trematoda</taxon>
        <taxon>Digenea</taxon>
        <taxon>Strigeidida</taxon>
        <taxon>Schistosomatoidea</taxon>
        <taxon>Schistosomatidae</taxon>
        <taxon>Schistosoma</taxon>
    </lineage>
</organism>
<dbReference type="Gene3D" id="2.40.10.120">
    <property type="match status" value="1"/>
</dbReference>
<dbReference type="STRING" id="48269.A0A183LNL2"/>
<evidence type="ECO:0000256" key="3">
    <source>
        <dbReference type="ARBA" id="ARBA00022801"/>
    </source>
</evidence>
<feature type="region of interest" description="Disordered" evidence="4">
    <location>
        <begin position="163"/>
        <end position="187"/>
    </location>
</feature>
<dbReference type="GO" id="GO:0006508">
    <property type="term" value="P:proteolysis"/>
    <property type="evidence" value="ECO:0007669"/>
    <property type="project" value="UniProtKB-KW"/>
</dbReference>
<dbReference type="InterPro" id="IPR036034">
    <property type="entry name" value="PDZ_sf"/>
</dbReference>
<dbReference type="InterPro" id="IPR043504">
    <property type="entry name" value="Peptidase_S1_PA_chymotrypsin"/>
</dbReference>
<dbReference type="SMART" id="SM00228">
    <property type="entry name" value="PDZ"/>
    <property type="match status" value="1"/>
</dbReference>
<dbReference type="InterPro" id="IPR001478">
    <property type="entry name" value="PDZ"/>
</dbReference>
<reference evidence="5 6" key="1">
    <citation type="submission" date="2018-11" db="EMBL/GenBank/DDBJ databases">
        <authorList>
            <consortium name="Pathogen Informatics"/>
        </authorList>
    </citation>
    <scope>NUCLEOTIDE SEQUENCE [LARGE SCALE GENOMIC DNA]</scope>
    <source>
        <strain evidence="5 6">Zambia</strain>
    </source>
</reference>
<evidence type="ECO:0000256" key="2">
    <source>
        <dbReference type="ARBA" id="ARBA00022670"/>
    </source>
</evidence>
<dbReference type="Gene3D" id="2.40.10.10">
    <property type="entry name" value="Trypsin-like serine proteases"/>
    <property type="match status" value="1"/>
</dbReference>
<dbReference type="EMBL" id="UZAI01001854">
    <property type="protein sequence ID" value="VDO65888.1"/>
    <property type="molecule type" value="Genomic_DNA"/>
</dbReference>
<proteinExistence type="inferred from homology"/>
<dbReference type="Gene3D" id="2.30.42.10">
    <property type="match status" value="1"/>
</dbReference>
<feature type="compositionally biased region" description="Low complexity" evidence="4">
    <location>
        <begin position="163"/>
        <end position="173"/>
    </location>
</feature>
<protein>
    <submittedName>
        <fullName evidence="5">Uncharacterized protein</fullName>
    </submittedName>
</protein>
<sequence>MSKDRQVFLSLQSRSTGSGFIVDHLGHVVTNAHVVGYRGDVMVHLCDGRSFPGKVLAVDVSSDLALIRGQFVLALGSPLMLANSVTVGVVSAVDRDLGHSEGLKYIQTDAIITFGNSGGPLVNLYGEVIGVNAMVAGTGVGFAIPVDQVRKFIQLALKASSNTRSSSPVSSASPTDPYILADNPTNSESGTQRRYLGLVMRTLTPELAFELASRGGQHFVELNGVLIHAVLRNSPAQKGLRAGDVIVAIDGLPITNAQQVYTATESREQLTITIVRQGKRITIDHIQTEKI</sequence>
<dbReference type="PANTHER" id="PTHR22939">
    <property type="entry name" value="SERINE PROTEASE FAMILY S1C HTRA-RELATED"/>
    <property type="match status" value="1"/>
</dbReference>
<dbReference type="Proteomes" id="UP000277204">
    <property type="component" value="Unassembled WGS sequence"/>
</dbReference>
<evidence type="ECO:0000256" key="4">
    <source>
        <dbReference type="SAM" id="MobiDB-lite"/>
    </source>
</evidence>
<dbReference type="SUPFAM" id="SSF50494">
    <property type="entry name" value="Trypsin-like serine proteases"/>
    <property type="match status" value="1"/>
</dbReference>
<keyword evidence="6" id="KW-1185">Reference proteome</keyword>
<comment type="similarity">
    <text evidence="1">Belongs to the peptidase S1C family.</text>
</comment>
<dbReference type="PRINTS" id="PR00834">
    <property type="entry name" value="PROTEASES2C"/>
</dbReference>
<gene>
    <name evidence="5" type="ORF">SMRZ_LOCUS5387</name>
</gene>
<accession>A0A183LNL2</accession>